<sequence length="189" mass="21905">MIDPDERAWAEAIGMYERRYTIAKVTRREHEEWVYDVHTLMHGDTLDARGWRVNDPLVGEFERLDDPYYPFIDLPTDPEKAEILRSRVHEIPRSSAKKFLAALSTTWLSVARTEDFEERRAGLEAKADTVLSRFPEGSHFYANTGRDSAEKDYYQHISGCSTISTHVWDLGLFLVSDTEVGMVWSFIAW</sequence>
<accession>A0AAE6YDU8</accession>
<keyword evidence="3" id="KW-1185">Reference proteome</keyword>
<dbReference type="EMBL" id="CP050692">
    <property type="protein sequence ID" value="QIT46982.1"/>
    <property type="molecule type" value="Genomic_DNA"/>
</dbReference>
<proteinExistence type="predicted"/>
<organism evidence="2 4">
    <name type="scientific">Streptomyces antibioticus</name>
    <dbReference type="NCBI Taxonomy" id="1890"/>
    <lineage>
        <taxon>Bacteria</taxon>
        <taxon>Bacillati</taxon>
        <taxon>Actinomycetota</taxon>
        <taxon>Actinomycetes</taxon>
        <taxon>Kitasatosporales</taxon>
        <taxon>Streptomycetaceae</taxon>
        <taxon>Streptomyces</taxon>
    </lineage>
</organism>
<evidence type="ECO:0000313" key="4">
    <source>
        <dbReference type="Proteomes" id="UP000502504"/>
    </source>
</evidence>
<dbReference type="Proteomes" id="UP000190306">
    <property type="component" value="Chromosome"/>
</dbReference>
<reference evidence="1 3" key="1">
    <citation type="submission" date="2015-07" db="EMBL/GenBank/DDBJ databases">
        <title>Draft Genome Sequence of Streptomyces antibioticus, IMRU 3720 reveals insights in the evolution of actinomycin biosynthetic gene clusters in Streptomyces.</title>
        <authorList>
            <person name="Crnovcic I."/>
            <person name="Ruckert C."/>
            <person name="Kalinowksi J."/>
            <person name="Keller U."/>
        </authorList>
    </citation>
    <scope>NUCLEOTIDE SEQUENCE [LARGE SCALE GENOMIC DNA]</scope>
    <source>
        <strain evidence="1 3">DSM 41481</strain>
    </source>
</reference>
<evidence type="ECO:0000313" key="2">
    <source>
        <dbReference type="EMBL" id="QIT46982.1"/>
    </source>
</evidence>
<gene>
    <name evidence="1" type="ORF">AFM16_28000</name>
    <name evidence="2" type="ORF">HCX60_28505</name>
</gene>
<name>A0AAE6YDU8_STRAT</name>
<reference evidence="2 4" key="2">
    <citation type="submission" date="2020-03" db="EMBL/GenBank/DDBJ databases">
        <title>Is there a link between lipid content and antibiotic production in Streptomyces?</title>
        <authorList>
            <person name="David M."/>
            <person name="Lejeune C."/>
            <person name="Abreu S."/>
            <person name="Thibessard A."/>
            <person name="Leblond P."/>
            <person name="Chaminade P."/>
            <person name="Virolle M.-J."/>
        </authorList>
    </citation>
    <scope>NUCLEOTIDE SEQUENCE [LARGE SCALE GENOMIC DNA]</scope>
    <source>
        <strain evidence="2 4">DSM 41481</strain>
    </source>
</reference>
<evidence type="ECO:0000313" key="1">
    <source>
        <dbReference type="EMBL" id="OOQ48845.1"/>
    </source>
</evidence>
<dbReference type="Proteomes" id="UP000502504">
    <property type="component" value="Chromosome"/>
</dbReference>
<protein>
    <submittedName>
        <fullName evidence="2">Uncharacterized protein</fullName>
    </submittedName>
</protein>
<evidence type="ECO:0000313" key="3">
    <source>
        <dbReference type="Proteomes" id="UP000190306"/>
    </source>
</evidence>
<dbReference type="RefSeq" id="WP_078635041.1">
    <property type="nucleotide sequence ID" value="NZ_CM007717.1"/>
</dbReference>
<dbReference type="AlphaFoldDB" id="A0AAE6YDU8"/>
<dbReference type="EMBL" id="LHQL01000013">
    <property type="protein sequence ID" value="OOQ48845.1"/>
    <property type="molecule type" value="Genomic_DNA"/>
</dbReference>